<dbReference type="InterPro" id="IPR035986">
    <property type="entry name" value="PKD_dom_sf"/>
</dbReference>
<dbReference type="InterPro" id="IPR055353">
    <property type="entry name" value="DUF7619"/>
</dbReference>
<keyword evidence="1" id="KW-0732">Signal</keyword>
<dbReference type="Gene3D" id="2.60.40.10">
    <property type="entry name" value="Immunoglobulins"/>
    <property type="match status" value="1"/>
</dbReference>
<dbReference type="InterPro" id="IPR057171">
    <property type="entry name" value="DUF7849"/>
</dbReference>
<proteinExistence type="predicted"/>
<dbReference type="Pfam" id="PF24595">
    <property type="entry name" value="DUF7619"/>
    <property type="match status" value="1"/>
</dbReference>
<keyword evidence="4" id="KW-1185">Reference proteome</keyword>
<dbReference type="AlphaFoldDB" id="A0A1G7ADV4"/>
<dbReference type="CDD" id="cd00146">
    <property type="entry name" value="PKD"/>
    <property type="match status" value="1"/>
</dbReference>
<dbReference type="EMBL" id="FMZO01000022">
    <property type="protein sequence ID" value="SDE12979.1"/>
    <property type="molecule type" value="Genomic_DNA"/>
</dbReference>
<gene>
    <name evidence="3" type="ORF">SAMN04487894_12259</name>
</gene>
<organism evidence="3 4">
    <name type="scientific">Niabella drilacis (strain DSM 25811 / CCM 8410 / CCUG 62505 / LMG 26954 / E90)</name>
    <dbReference type="NCBI Taxonomy" id="1285928"/>
    <lineage>
        <taxon>Bacteria</taxon>
        <taxon>Pseudomonadati</taxon>
        <taxon>Bacteroidota</taxon>
        <taxon>Chitinophagia</taxon>
        <taxon>Chitinophagales</taxon>
        <taxon>Chitinophagaceae</taxon>
        <taxon>Niabella</taxon>
    </lineage>
</organism>
<dbReference type="InterPro" id="IPR000601">
    <property type="entry name" value="PKD_dom"/>
</dbReference>
<evidence type="ECO:0000313" key="3">
    <source>
        <dbReference type="EMBL" id="SDE12979.1"/>
    </source>
</evidence>
<reference evidence="4" key="1">
    <citation type="submission" date="2016-10" db="EMBL/GenBank/DDBJ databases">
        <authorList>
            <person name="Varghese N."/>
            <person name="Submissions S."/>
        </authorList>
    </citation>
    <scope>NUCLEOTIDE SEQUENCE [LARGE SCALE GENOMIC DNA]</scope>
    <source>
        <strain evidence="4">DSM 25811 / CCM 8410 / LMG 26954 / E90</strain>
    </source>
</reference>
<evidence type="ECO:0000313" key="4">
    <source>
        <dbReference type="Proteomes" id="UP000198757"/>
    </source>
</evidence>
<dbReference type="PROSITE" id="PS50093">
    <property type="entry name" value="PKD"/>
    <property type="match status" value="1"/>
</dbReference>
<feature type="chain" id="PRO_5011591529" description="PKD domain-containing protein" evidence="1">
    <location>
        <begin position="27"/>
        <end position="666"/>
    </location>
</feature>
<dbReference type="Pfam" id="PF25233">
    <property type="entry name" value="DUF7849"/>
    <property type="match status" value="1"/>
</dbReference>
<name>A0A1G7ADV4_NIADE</name>
<sequence length="666" mass="73429">MSMWQLKLRPALILSGMLLAGPVIQAQSVAPSLFIADSSIRTATDSAGIRFSAPLPALTQIPGAPEPFYTHLWDFGDGHFSTEASPQHNYADGKEYDVYLYAVNNYDDGKKPARKKIKVTGKGNNNNLASVSTAEKDFFKANGVFELKYNCMAKPNDTMVLLAGWKNTGTAEDEGKLYLFLNEKVFEQTCFENVGANKGFRFFNNGDSLAPGSPGLMAGLEPGKQLKITESGSPPSSVVRVLNAAEASNTFLSTMMLYKSSYMIELGKTAPGAAHFALAELKVTPEMIRDTNATVTVTGVYVPKNGNPVMHRLNIPVVNSHDPNKMNLKGGRLGYRFLSKHKELTYKVRFQNTGKGPARRIALDITVPGILDPQTVAVKDVSPFCPPCQPGAEKRGCWELEQKERGLLFTLHGIYLPGTNQKGIEDKDSTKGFMEFSIVTKKKLDPVPFNARTAIYFDKNEPILTNYATGRFKKSLSPIVMAGFEKAWGKERVSDGLVTGVGIAPLAPFRPFLQFELYYRQGIRTNAGNYVLDRAGVIPVEGRKELVYNKIDSSVTNRVSQVKLIPVQLRHNFGNYFSAGAGISVTADMGGEIETGLTYQGISANGTSDRYQQQRSEKIKAFSHIRLQPFMDLQLGKVKLGPHLGVRYYYNSKNTGYGFLYAGWRF</sequence>
<evidence type="ECO:0000259" key="2">
    <source>
        <dbReference type="PROSITE" id="PS50093"/>
    </source>
</evidence>
<evidence type="ECO:0000256" key="1">
    <source>
        <dbReference type="SAM" id="SignalP"/>
    </source>
</evidence>
<dbReference type="Proteomes" id="UP000198757">
    <property type="component" value="Unassembled WGS sequence"/>
</dbReference>
<feature type="domain" description="PKD" evidence="2">
    <location>
        <begin position="66"/>
        <end position="105"/>
    </location>
</feature>
<dbReference type="SUPFAM" id="SSF49299">
    <property type="entry name" value="PKD domain"/>
    <property type="match status" value="1"/>
</dbReference>
<protein>
    <recommendedName>
        <fullName evidence="2">PKD domain-containing protein</fullName>
    </recommendedName>
</protein>
<feature type="signal peptide" evidence="1">
    <location>
        <begin position="1"/>
        <end position="26"/>
    </location>
</feature>
<dbReference type="STRING" id="1285928.SAMN04487894_12259"/>
<accession>A0A1G7ADV4</accession>
<dbReference type="InterPro" id="IPR013783">
    <property type="entry name" value="Ig-like_fold"/>
</dbReference>